<protein>
    <submittedName>
        <fullName evidence="1">4410_t:CDS:1</fullName>
    </submittedName>
</protein>
<accession>A0A9N9JC85</accession>
<feature type="non-terminal residue" evidence="1">
    <location>
        <position position="1"/>
    </location>
</feature>
<feature type="non-terminal residue" evidence="1">
    <location>
        <position position="191"/>
    </location>
</feature>
<dbReference type="AlphaFoldDB" id="A0A9N9JC85"/>
<dbReference type="OrthoDB" id="2404209at2759"/>
<reference evidence="1" key="1">
    <citation type="submission" date="2021-06" db="EMBL/GenBank/DDBJ databases">
        <authorList>
            <person name="Kallberg Y."/>
            <person name="Tangrot J."/>
            <person name="Rosling A."/>
        </authorList>
    </citation>
    <scope>NUCLEOTIDE SEQUENCE</scope>
    <source>
        <strain evidence="1">MA453B</strain>
    </source>
</reference>
<evidence type="ECO:0000313" key="2">
    <source>
        <dbReference type="Proteomes" id="UP000789405"/>
    </source>
</evidence>
<dbReference type="EMBL" id="CAJVPY010020361">
    <property type="protein sequence ID" value="CAG8775252.1"/>
    <property type="molecule type" value="Genomic_DNA"/>
</dbReference>
<sequence>SRNRLKQCCNGWVEVKPDEAITIESFQVTAPFLRTINRLQRYIRRSHVATLLVTNAKIEFFNAQGDQVEVNFAPDLAEGSSEGFLIPLFHEDLQQIGYPAMKLEKIEGEDWGQQMDYLCIRIQLCHLNWVMLLQHYYLFGERLAMYNWNAYAKHEIMDRFEVNKFKGTWRITCWEGFTSLLEEAQRSREEE</sequence>
<comment type="caution">
    <text evidence="1">The sequence shown here is derived from an EMBL/GenBank/DDBJ whole genome shotgun (WGS) entry which is preliminary data.</text>
</comment>
<keyword evidence="2" id="KW-1185">Reference proteome</keyword>
<dbReference type="Proteomes" id="UP000789405">
    <property type="component" value="Unassembled WGS sequence"/>
</dbReference>
<evidence type="ECO:0000313" key="1">
    <source>
        <dbReference type="EMBL" id="CAG8775252.1"/>
    </source>
</evidence>
<proteinExistence type="predicted"/>
<name>A0A9N9JC85_9GLOM</name>
<organism evidence="1 2">
    <name type="scientific">Dentiscutata erythropus</name>
    <dbReference type="NCBI Taxonomy" id="1348616"/>
    <lineage>
        <taxon>Eukaryota</taxon>
        <taxon>Fungi</taxon>
        <taxon>Fungi incertae sedis</taxon>
        <taxon>Mucoromycota</taxon>
        <taxon>Glomeromycotina</taxon>
        <taxon>Glomeromycetes</taxon>
        <taxon>Diversisporales</taxon>
        <taxon>Gigasporaceae</taxon>
        <taxon>Dentiscutata</taxon>
    </lineage>
</organism>
<gene>
    <name evidence="1" type="ORF">DERYTH_LOCUS19089</name>
</gene>